<dbReference type="GO" id="GO:0016020">
    <property type="term" value="C:membrane"/>
    <property type="evidence" value="ECO:0007669"/>
    <property type="project" value="UniProtKB-SubCell"/>
</dbReference>
<keyword evidence="7" id="KW-0408">Iron</keyword>
<keyword evidence="5 12" id="KW-1133">Transmembrane helix</keyword>
<comment type="pathway">
    <text evidence="11">Porphyrin-containing compound metabolism.</text>
</comment>
<dbReference type="GO" id="GO:0006784">
    <property type="term" value="P:heme A biosynthetic process"/>
    <property type="evidence" value="ECO:0007669"/>
    <property type="project" value="InterPro"/>
</dbReference>
<dbReference type="PANTHER" id="PTHR35457">
    <property type="entry name" value="HEME A SYNTHASE"/>
    <property type="match status" value="1"/>
</dbReference>
<keyword evidence="10" id="KW-1015">Disulfide bond</keyword>
<evidence type="ECO:0000256" key="7">
    <source>
        <dbReference type="ARBA" id="ARBA00023004"/>
    </source>
</evidence>
<dbReference type="GO" id="GO:0046872">
    <property type="term" value="F:metal ion binding"/>
    <property type="evidence" value="ECO:0007669"/>
    <property type="project" value="UniProtKB-KW"/>
</dbReference>
<keyword evidence="9 12" id="KW-0472">Membrane</keyword>
<keyword evidence="2" id="KW-1003">Cell membrane</keyword>
<dbReference type="InterPro" id="IPR050450">
    <property type="entry name" value="COX15/CtaA_HemeA_synthase"/>
</dbReference>
<evidence type="ECO:0000256" key="5">
    <source>
        <dbReference type="ARBA" id="ARBA00022989"/>
    </source>
</evidence>
<gene>
    <name evidence="13" type="ORF">UFOPK3461_00821</name>
</gene>
<feature type="transmembrane region" description="Helical" evidence="12">
    <location>
        <begin position="90"/>
        <end position="113"/>
    </location>
</feature>
<dbReference type="PANTHER" id="PTHR35457:SF1">
    <property type="entry name" value="HEME A SYNTHASE"/>
    <property type="match status" value="1"/>
</dbReference>
<sequence>MKSRAIAFGSLLVLQAALVVTGGAVRLTGSGLGCPTWPQCTPGSYTPVPHQAEGQLHAWIEFGNRLLTFALVAVALIVLAMVLRGGRKDLRLLALGQVLGIFGQGVLGGITVLTNLNPIPVAGHLLLSIVLISGALSLFQRRNVSATKISNASNPISIISRVHIALAFLVIALGTIVTGSGPHAGDLQAKRFGFEIRTVAWLHADAVIALLGLSLTLYFVNGVSKKTKKVLRAFFIIALLQGFIGYLQYFTGIPEILVAAHLLGATLVWIAAWRIRLSIIRVTN</sequence>
<organism evidence="13">
    <name type="scientific">freshwater metagenome</name>
    <dbReference type="NCBI Taxonomy" id="449393"/>
    <lineage>
        <taxon>unclassified sequences</taxon>
        <taxon>metagenomes</taxon>
        <taxon>ecological metagenomes</taxon>
    </lineage>
</organism>
<feature type="transmembrane region" description="Helical" evidence="12">
    <location>
        <begin position="119"/>
        <end position="139"/>
    </location>
</feature>
<feature type="transmembrane region" description="Helical" evidence="12">
    <location>
        <begin position="200"/>
        <end position="220"/>
    </location>
</feature>
<evidence type="ECO:0000313" key="13">
    <source>
        <dbReference type="EMBL" id="CAB4879439.1"/>
    </source>
</evidence>
<comment type="subcellular location">
    <subcellularLocation>
        <location evidence="1">Membrane</location>
        <topology evidence="1">Multi-pass membrane protein</topology>
    </subcellularLocation>
</comment>
<name>A0A6J7EG49_9ZZZZ</name>
<evidence type="ECO:0000256" key="11">
    <source>
        <dbReference type="ARBA" id="ARBA00023444"/>
    </source>
</evidence>
<evidence type="ECO:0000256" key="1">
    <source>
        <dbReference type="ARBA" id="ARBA00004141"/>
    </source>
</evidence>
<dbReference type="EMBL" id="CAFBLW010000074">
    <property type="protein sequence ID" value="CAB4879439.1"/>
    <property type="molecule type" value="Genomic_DNA"/>
</dbReference>
<accession>A0A6J7EG49</accession>
<dbReference type="Pfam" id="PF02628">
    <property type="entry name" value="COX15-CtaA"/>
    <property type="match status" value="1"/>
</dbReference>
<evidence type="ECO:0000256" key="9">
    <source>
        <dbReference type="ARBA" id="ARBA00023136"/>
    </source>
</evidence>
<dbReference type="InterPro" id="IPR003780">
    <property type="entry name" value="COX15/CtaA_fam"/>
</dbReference>
<evidence type="ECO:0000256" key="3">
    <source>
        <dbReference type="ARBA" id="ARBA00022692"/>
    </source>
</evidence>
<feature type="transmembrane region" description="Helical" evidence="12">
    <location>
        <begin position="160"/>
        <end position="180"/>
    </location>
</feature>
<dbReference type="AlphaFoldDB" id="A0A6J7EG49"/>
<proteinExistence type="predicted"/>
<keyword evidence="8" id="KW-0350">Heme biosynthesis</keyword>
<feature type="transmembrane region" description="Helical" evidence="12">
    <location>
        <begin position="256"/>
        <end position="275"/>
    </location>
</feature>
<keyword evidence="6" id="KW-0560">Oxidoreductase</keyword>
<evidence type="ECO:0000256" key="2">
    <source>
        <dbReference type="ARBA" id="ARBA00022475"/>
    </source>
</evidence>
<feature type="transmembrane region" description="Helical" evidence="12">
    <location>
        <begin position="232"/>
        <end position="250"/>
    </location>
</feature>
<keyword evidence="3 12" id="KW-0812">Transmembrane</keyword>
<feature type="transmembrane region" description="Helical" evidence="12">
    <location>
        <begin position="62"/>
        <end position="83"/>
    </location>
</feature>
<evidence type="ECO:0000256" key="4">
    <source>
        <dbReference type="ARBA" id="ARBA00022723"/>
    </source>
</evidence>
<reference evidence="13" key="1">
    <citation type="submission" date="2020-05" db="EMBL/GenBank/DDBJ databases">
        <authorList>
            <person name="Chiriac C."/>
            <person name="Salcher M."/>
            <person name="Ghai R."/>
            <person name="Kavagutti S V."/>
        </authorList>
    </citation>
    <scope>NUCLEOTIDE SEQUENCE</scope>
</reference>
<evidence type="ECO:0000256" key="10">
    <source>
        <dbReference type="ARBA" id="ARBA00023157"/>
    </source>
</evidence>
<evidence type="ECO:0000256" key="12">
    <source>
        <dbReference type="SAM" id="Phobius"/>
    </source>
</evidence>
<evidence type="ECO:0000256" key="6">
    <source>
        <dbReference type="ARBA" id="ARBA00023002"/>
    </source>
</evidence>
<keyword evidence="4" id="KW-0479">Metal-binding</keyword>
<dbReference type="GO" id="GO:0016491">
    <property type="term" value="F:oxidoreductase activity"/>
    <property type="evidence" value="ECO:0007669"/>
    <property type="project" value="UniProtKB-KW"/>
</dbReference>
<evidence type="ECO:0000256" key="8">
    <source>
        <dbReference type="ARBA" id="ARBA00023133"/>
    </source>
</evidence>
<protein>
    <submittedName>
        <fullName evidence="13">Unannotated protein</fullName>
    </submittedName>
</protein>